<feature type="domain" description="PSP1 C-terminal" evidence="2">
    <location>
        <begin position="140"/>
        <end position="225"/>
    </location>
</feature>
<dbReference type="OrthoDB" id="243127at2759"/>
<keyword evidence="4" id="KW-1185">Reference proteome</keyword>
<dbReference type="NCBIfam" id="NF041131">
    <property type="entry name" value="RicT_YaaT_fam"/>
    <property type="match status" value="1"/>
</dbReference>
<protein>
    <submittedName>
        <fullName evidence="3">PSP1-domain-containing protein</fullName>
    </submittedName>
</protein>
<dbReference type="Pfam" id="PF04468">
    <property type="entry name" value="PSP1"/>
    <property type="match status" value="1"/>
</dbReference>
<dbReference type="GO" id="GO:0005737">
    <property type="term" value="C:cytoplasm"/>
    <property type="evidence" value="ECO:0007669"/>
    <property type="project" value="TreeGrafter"/>
</dbReference>
<dbReference type="Proteomes" id="UP000070544">
    <property type="component" value="Unassembled WGS sequence"/>
</dbReference>
<evidence type="ECO:0000313" key="4">
    <source>
        <dbReference type="Proteomes" id="UP000070544"/>
    </source>
</evidence>
<accession>A0A139A3M6</accession>
<dbReference type="PANTHER" id="PTHR43830:SF3">
    <property type="entry name" value="PROTEIN PSP1"/>
    <property type="match status" value="1"/>
</dbReference>
<dbReference type="PANTHER" id="PTHR43830">
    <property type="entry name" value="PROTEIN PSP1"/>
    <property type="match status" value="1"/>
</dbReference>
<dbReference type="EMBL" id="KQ965803">
    <property type="protein sequence ID" value="KXS11381.1"/>
    <property type="molecule type" value="Genomic_DNA"/>
</dbReference>
<sequence>MESIVGGNGGVNTPGVNTSPTGIESFIQNEINDYFENTENRARAWAEGARNLQYHQYSPRWPLFVVEFKAGRKDFFYFSPDAPSPPIRRGDFVIVEADRGRDLGKVVEENITNASQVQSYQSQYPDSFVDQSPRGEVQPKRIFRQAQTAELAMLATKMHDEELALIMCQQKARQRRLPMEVVDAEFQWDRKKLTFYFVAERRIDFRELVRELFKVYKTRIWLCACGGDQDVSLPAVASVAGSSFTPSSPGRAGGQENYRMAMGPPFLPQGPSGNGMSGYTQKSSHPLGGLVGGPNVGLGQTNTASGFSNSMGGFGSGPGGIGDSFQGAMPYIPSDGYRMRMGELRR</sequence>
<dbReference type="PROSITE" id="PS51411">
    <property type="entry name" value="PSP1_C"/>
    <property type="match status" value="1"/>
</dbReference>
<evidence type="ECO:0000313" key="3">
    <source>
        <dbReference type="EMBL" id="KXS11381.1"/>
    </source>
</evidence>
<dbReference type="AlphaFoldDB" id="A0A139A3M6"/>
<reference evidence="3 4" key="1">
    <citation type="journal article" date="2015" name="Genome Biol. Evol.">
        <title>Phylogenomic analyses indicate that early fungi evolved digesting cell walls of algal ancestors of land plants.</title>
        <authorList>
            <person name="Chang Y."/>
            <person name="Wang S."/>
            <person name="Sekimoto S."/>
            <person name="Aerts A.L."/>
            <person name="Choi C."/>
            <person name="Clum A."/>
            <person name="LaButti K.M."/>
            <person name="Lindquist E.A."/>
            <person name="Yee Ngan C."/>
            <person name="Ohm R.A."/>
            <person name="Salamov A.A."/>
            <person name="Grigoriev I.V."/>
            <person name="Spatafora J.W."/>
            <person name="Berbee M.L."/>
        </authorList>
    </citation>
    <scope>NUCLEOTIDE SEQUENCE [LARGE SCALE GENOMIC DNA]</scope>
    <source>
        <strain evidence="3 4">JEL478</strain>
    </source>
</reference>
<feature type="compositionally biased region" description="Gly residues" evidence="1">
    <location>
        <begin position="1"/>
        <end position="12"/>
    </location>
</feature>
<proteinExistence type="predicted"/>
<evidence type="ECO:0000256" key="1">
    <source>
        <dbReference type="SAM" id="MobiDB-lite"/>
    </source>
</evidence>
<dbReference type="InterPro" id="IPR007557">
    <property type="entry name" value="PSP1_C"/>
</dbReference>
<feature type="region of interest" description="Disordered" evidence="1">
    <location>
        <begin position="1"/>
        <end position="20"/>
    </location>
</feature>
<name>A0A139A3M6_GONPJ</name>
<organism evidence="3 4">
    <name type="scientific">Gonapodya prolifera (strain JEL478)</name>
    <name type="common">Monoblepharis prolifera</name>
    <dbReference type="NCBI Taxonomy" id="1344416"/>
    <lineage>
        <taxon>Eukaryota</taxon>
        <taxon>Fungi</taxon>
        <taxon>Fungi incertae sedis</taxon>
        <taxon>Chytridiomycota</taxon>
        <taxon>Chytridiomycota incertae sedis</taxon>
        <taxon>Monoblepharidomycetes</taxon>
        <taxon>Monoblepharidales</taxon>
        <taxon>Gonapodyaceae</taxon>
        <taxon>Gonapodya</taxon>
    </lineage>
</organism>
<dbReference type="InterPro" id="IPR047767">
    <property type="entry name" value="PSP1-like"/>
</dbReference>
<evidence type="ECO:0000259" key="2">
    <source>
        <dbReference type="PROSITE" id="PS51411"/>
    </source>
</evidence>
<gene>
    <name evidence="3" type="ORF">M427DRAFT_102477</name>
</gene>